<sequence length="72" mass="7954">MAAYNFENATLRLSYVTGVDENGKAIITSKTYRNLQENVEAADVLVVAQALSSLSSYDFYLAKKILTEAVEM</sequence>
<keyword evidence="3" id="KW-1185">Reference proteome</keyword>
<reference evidence="2 3" key="1">
    <citation type="submission" date="2018-06" db="EMBL/GenBank/DDBJ databases">
        <title>Genomic Encyclopedia of Archaeal and Bacterial Type Strains, Phase II (KMG-II): from individual species to whole genera.</title>
        <authorList>
            <person name="Goeker M."/>
        </authorList>
    </citation>
    <scope>NUCLEOTIDE SEQUENCE [LARGE SCALE GENOMIC DNA]</scope>
    <source>
        <strain evidence="2 3">KACC 16626</strain>
    </source>
</reference>
<evidence type="ECO:0000259" key="1">
    <source>
        <dbReference type="Pfam" id="PF07872"/>
    </source>
</evidence>
<evidence type="ECO:0000313" key="2">
    <source>
        <dbReference type="EMBL" id="PYF07358.1"/>
    </source>
</evidence>
<dbReference type="Pfam" id="PF07872">
    <property type="entry name" value="DUF1659"/>
    <property type="match status" value="1"/>
</dbReference>
<evidence type="ECO:0000313" key="3">
    <source>
        <dbReference type="Proteomes" id="UP000247416"/>
    </source>
</evidence>
<comment type="caution">
    <text evidence="2">The sequence shown here is derived from an EMBL/GenBank/DDBJ whole genome shotgun (WGS) entry which is preliminary data.</text>
</comment>
<protein>
    <submittedName>
        <fullName evidence="2">Uncharacterized protein DUF1659</fullName>
    </submittedName>
</protein>
<proteinExistence type="predicted"/>
<gene>
    <name evidence="2" type="ORF">BJ095_105148</name>
</gene>
<dbReference type="RefSeq" id="WP_107933410.1">
    <property type="nucleotide sequence ID" value="NZ_CP085009.1"/>
</dbReference>
<feature type="domain" description="DUF1659" evidence="1">
    <location>
        <begin position="4"/>
        <end position="67"/>
    </location>
</feature>
<accession>A0A318TWH0</accession>
<dbReference type="AlphaFoldDB" id="A0A318TWH0"/>
<dbReference type="Proteomes" id="UP000247416">
    <property type="component" value="Unassembled WGS sequence"/>
</dbReference>
<dbReference type="OrthoDB" id="48766at2"/>
<name>A0A318TWH0_9BACL</name>
<dbReference type="InterPro" id="IPR012454">
    <property type="entry name" value="DUF1659"/>
</dbReference>
<organism evidence="2 3">
    <name type="scientific">Ureibacillus chungkukjangi</name>
    <dbReference type="NCBI Taxonomy" id="1202712"/>
    <lineage>
        <taxon>Bacteria</taxon>
        <taxon>Bacillati</taxon>
        <taxon>Bacillota</taxon>
        <taxon>Bacilli</taxon>
        <taxon>Bacillales</taxon>
        <taxon>Caryophanaceae</taxon>
        <taxon>Ureibacillus</taxon>
    </lineage>
</organism>
<dbReference type="EMBL" id="QJTJ01000005">
    <property type="protein sequence ID" value="PYF07358.1"/>
    <property type="molecule type" value="Genomic_DNA"/>
</dbReference>